<dbReference type="Proteomes" id="UP000199397">
    <property type="component" value="Unassembled WGS sequence"/>
</dbReference>
<dbReference type="Pfam" id="PF06754">
    <property type="entry name" value="PhnG"/>
    <property type="match status" value="1"/>
</dbReference>
<dbReference type="EMBL" id="FNQP01000030">
    <property type="protein sequence ID" value="SEB06412.1"/>
    <property type="molecule type" value="Genomic_DNA"/>
</dbReference>
<organism evidence="1 2">
    <name type="scientific">Thiothrix caldifontis</name>
    <dbReference type="NCBI Taxonomy" id="525918"/>
    <lineage>
        <taxon>Bacteria</taxon>
        <taxon>Pseudomonadati</taxon>
        <taxon>Pseudomonadota</taxon>
        <taxon>Gammaproteobacteria</taxon>
        <taxon>Thiotrichales</taxon>
        <taxon>Thiotrichaceae</taxon>
        <taxon>Thiothrix</taxon>
    </lineage>
</organism>
<dbReference type="NCBIfam" id="TIGR03293">
    <property type="entry name" value="PhnG_redo"/>
    <property type="match status" value="1"/>
</dbReference>
<proteinExistence type="predicted"/>
<reference evidence="1 2" key="1">
    <citation type="submission" date="2016-10" db="EMBL/GenBank/DDBJ databases">
        <authorList>
            <person name="de Groot N.N."/>
        </authorList>
    </citation>
    <scope>NUCLEOTIDE SEQUENCE [LARGE SCALE GENOMIC DNA]</scope>
    <source>
        <strain evidence="1 2">DSM 21228</strain>
    </source>
</reference>
<dbReference type="STRING" id="525918.SAMN05660964_03357"/>
<dbReference type="GO" id="GO:0019634">
    <property type="term" value="P:organic phosphonate metabolic process"/>
    <property type="evidence" value="ECO:0007669"/>
    <property type="project" value="InterPro"/>
</dbReference>
<gene>
    <name evidence="1" type="ORF">SAMN05660964_03357</name>
</gene>
<dbReference type="InterPro" id="IPR009609">
    <property type="entry name" value="Phosphonate_metab_PhnG"/>
</dbReference>
<keyword evidence="2" id="KW-1185">Reference proteome</keyword>
<evidence type="ECO:0000313" key="1">
    <source>
        <dbReference type="EMBL" id="SEB06412.1"/>
    </source>
</evidence>
<dbReference type="OrthoDB" id="5615100at2"/>
<dbReference type="RefSeq" id="WP_093070487.1">
    <property type="nucleotide sequence ID" value="NZ_FNQP01000030.1"/>
</dbReference>
<dbReference type="AlphaFoldDB" id="A0A1H4GCH6"/>
<accession>A0A1H4GCH6</accession>
<sequence>MDKHHYEGRSVCLPALASLPAAEVIALAQRLAQGWQRRYLALPEQGLGMLQLQESTLHQAFYLGEFPVARAWVELTLPDGIQAQGAAHVMQDNAELAEALAICDAILSAQLPGAEAVAKAVAQGQAVRAQVQANRKVMLAKTHVNFSLLETTGGNDD</sequence>
<evidence type="ECO:0000313" key="2">
    <source>
        <dbReference type="Proteomes" id="UP000199397"/>
    </source>
</evidence>
<dbReference type="GO" id="GO:0015716">
    <property type="term" value="P:organic phosphonate transport"/>
    <property type="evidence" value="ECO:0007669"/>
    <property type="project" value="InterPro"/>
</dbReference>
<name>A0A1H4GCH6_9GAMM</name>
<protein>
    <submittedName>
        <fullName evidence="1">Alpha-D-ribose 1-methylphosphonate 5-triphosphate synthase subunit PhnG</fullName>
    </submittedName>
</protein>